<dbReference type="GO" id="GO:0004180">
    <property type="term" value="F:carboxypeptidase activity"/>
    <property type="evidence" value="ECO:0007669"/>
    <property type="project" value="UniProtKB-KW"/>
</dbReference>
<dbReference type="InterPro" id="IPR009045">
    <property type="entry name" value="Zn_M74/Hedgehog-like"/>
</dbReference>
<organism evidence="3 4">
    <name type="scientific">Saccharospirillum mangrovi</name>
    <dbReference type="NCBI Taxonomy" id="2161747"/>
    <lineage>
        <taxon>Bacteria</taxon>
        <taxon>Pseudomonadati</taxon>
        <taxon>Pseudomonadota</taxon>
        <taxon>Gammaproteobacteria</taxon>
        <taxon>Oceanospirillales</taxon>
        <taxon>Saccharospirillaceae</taxon>
        <taxon>Saccharospirillum</taxon>
    </lineage>
</organism>
<evidence type="ECO:0000313" key="4">
    <source>
        <dbReference type="Proteomes" id="UP001595617"/>
    </source>
</evidence>
<keyword evidence="3" id="KW-0121">Carboxypeptidase</keyword>
<evidence type="ECO:0000259" key="2">
    <source>
        <dbReference type="Pfam" id="PF02557"/>
    </source>
</evidence>
<keyword evidence="3" id="KW-0645">Protease</keyword>
<dbReference type="EMBL" id="JBHRYR010000004">
    <property type="protein sequence ID" value="MFC3854077.1"/>
    <property type="molecule type" value="Genomic_DNA"/>
</dbReference>
<feature type="region of interest" description="Disordered" evidence="1">
    <location>
        <begin position="99"/>
        <end position="123"/>
    </location>
</feature>
<evidence type="ECO:0000256" key="1">
    <source>
        <dbReference type="SAM" id="MobiDB-lite"/>
    </source>
</evidence>
<dbReference type="Proteomes" id="UP001595617">
    <property type="component" value="Unassembled WGS sequence"/>
</dbReference>
<dbReference type="InterPro" id="IPR052179">
    <property type="entry name" value="DD-CPase-like"/>
</dbReference>
<keyword evidence="4" id="KW-1185">Reference proteome</keyword>
<proteinExistence type="predicted"/>
<feature type="compositionally biased region" description="Basic and acidic residues" evidence="1">
    <location>
        <begin position="106"/>
        <end position="123"/>
    </location>
</feature>
<dbReference type="CDD" id="cd14814">
    <property type="entry name" value="Peptidase_M15"/>
    <property type="match status" value="1"/>
</dbReference>
<sequence>MKRRTFLEGLFVSGAAAACGHYVWYHNRLGQPVKVAHQHITAQEIANSVHIENAHQELSVNIEEFARGTRQEVELLREIEAQAQASLPQDVIARATEQANQSFQAPHDDHDHGTSTVEHNEPDPEYLDRIRRFDDVFENDVWVDPADWELVISANARLERVREWVGFGNFNILTWDDMLRFARNVPTIGEFTPREVALMDGMFHRDASELGFMGERTTTNIAVQIRPNDVVSIPRSGHYLYRGESSELYARMVNDIGDTLILTSGVRNVAKQFDLFLAKLQQTEGNLSRASRSLAPPGYSFHALGDFDVGQVGLGLGNFSSEFANTREFRKLQEMGYSKIRYTVDNRFGVRFEPWHVRVG</sequence>
<dbReference type="PROSITE" id="PS51257">
    <property type="entry name" value="PROKAR_LIPOPROTEIN"/>
    <property type="match status" value="1"/>
</dbReference>
<name>A0ABV8A3Z6_9GAMM</name>
<dbReference type="Pfam" id="PF02557">
    <property type="entry name" value="VanY"/>
    <property type="match status" value="1"/>
</dbReference>
<evidence type="ECO:0000313" key="3">
    <source>
        <dbReference type="EMBL" id="MFC3854077.1"/>
    </source>
</evidence>
<comment type="caution">
    <text evidence="3">The sequence shown here is derived from an EMBL/GenBank/DDBJ whole genome shotgun (WGS) entry which is preliminary data.</text>
</comment>
<keyword evidence="3" id="KW-0378">Hydrolase</keyword>
<protein>
    <submittedName>
        <fullName evidence="3">D-alanyl-D-alanine carboxypeptidase family protein</fullName>
    </submittedName>
</protein>
<dbReference type="SUPFAM" id="SSF55166">
    <property type="entry name" value="Hedgehog/DD-peptidase"/>
    <property type="match status" value="1"/>
</dbReference>
<gene>
    <name evidence="3" type="ORF">ACFOOG_14635</name>
</gene>
<feature type="domain" description="D-alanyl-D-alanine carboxypeptidase-like core" evidence="2">
    <location>
        <begin position="254"/>
        <end position="358"/>
    </location>
</feature>
<dbReference type="PANTHER" id="PTHR34385">
    <property type="entry name" value="D-ALANYL-D-ALANINE CARBOXYPEPTIDASE"/>
    <property type="match status" value="1"/>
</dbReference>
<dbReference type="PANTHER" id="PTHR34385:SF1">
    <property type="entry name" value="PEPTIDOGLYCAN L-ALANYL-D-GLUTAMATE ENDOPEPTIDASE CWLK"/>
    <property type="match status" value="1"/>
</dbReference>
<accession>A0ABV8A3Z6</accession>
<dbReference type="Gene3D" id="3.30.1380.10">
    <property type="match status" value="1"/>
</dbReference>
<reference evidence="4" key="1">
    <citation type="journal article" date="2019" name="Int. J. Syst. Evol. Microbiol.">
        <title>The Global Catalogue of Microorganisms (GCM) 10K type strain sequencing project: providing services to taxonomists for standard genome sequencing and annotation.</title>
        <authorList>
            <consortium name="The Broad Institute Genomics Platform"/>
            <consortium name="The Broad Institute Genome Sequencing Center for Infectious Disease"/>
            <person name="Wu L."/>
            <person name="Ma J."/>
        </authorList>
    </citation>
    <scope>NUCLEOTIDE SEQUENCE [LARGE SCALE GENOMIC DNA]</scope>
    <source>
        <strain evidence="4">IBRC 10765</strain>
    </source>
</reference>
<dbReference type="InterPro" id="IPR003709">
    <property type="entry name" value="VanY-like_core_dom"/>
</dbReference>
<dbReference type="RefSeq" id="WP_380697987.1">
    <property type="nucleotide sequence ID" value="NZ_JBHRYR010000004.1"/>
</dbReference>